<evidence type="ECO:0000313" key="2">
    <source>
        <dbReference type="Proteomes" id="UP000831701"/>
    </source>
</evidence>
<proteinExistence type="predicted"/>
<comment type="caution">
    <text evidence="1">The sequence shown here is derived from an EMBL/GenBank/DDBJ whole genome shotgun (WGS) entry which is preliminary data.</text>
</comment>
<protein>
    <submittedName>
        <fullName evidence="1">Uncharacterized protein</fullName>
    </submittedName>
</protein>
<dbReference type="Proteomes" id="UP000831701">
    <property type="component" value="Chromosome 5"/>
</dbReference>
<name>A0ACB8WXF8_9TELE</name>
<sequence length="837" mass="91769">MAASVSPLRSSFRICSPLALPHQCCRAKLRTHRKYESQRRHLHQTATRHAAVVISGTELARQLHREIQRDVEDLVAQGNMRPHLGVVLVGDDPASRTYVKNKTRAASILGISSDTVVRPSSVSQEELLELIDKMNRDWRVSGLLVQLPLPEHINERAVCNAIAPEKDVDGFHIVNIGKLCLDQRSMVPATPAAVWEIIKRAGIETVGRNVLVAGRSKNVGMPIAMLLHTDHAIMNAPGHRISKRSSEFEVLNYPLKKSCFLSGDATVTIAHRCTPKEQLKELTSLADIIIAAAGVPGLITADMVKEGAAVIDVGINRIQDPKTGKLRLIGDVDFEALLSAAAVLLLLTTAGQSAMLTDIPQTTATTALPSSSPTTQLNNSTNSSVEEPLVLRSHRSCGSEHKNYCENGGECMYPQDNDKPFCICTSSYSGPRCLFFTEHARTLPELEELIAIIFGVLMLIVVLAIMTYCFVNKNVITETNILSSTGVMLLWPYALTKSVSSRLQTANSASPPAGQGGERPHVVRRLAQSCNSTFDKYCLNNGQCMLLVDINEHHCKCERGFYGPRCSNPDFVYQPMGEEQIIVIVFCVSLLIIGLAGALYFCCKWYKKNRFPRQPKRQGYKGVQTGFEATFSGELAEVTGGPASGEDLRRSLSDDDELEVDEELSGGDNENFSLELHPGKDERRPRKNKGKKKNKHRSKSTTPLNPEHTFLTSGYTSTLSTTEDPCTSTHLGYCIHGYCKHIEGLQEPVCICMKGYDGERCGIQTLGAINPTNHGNNAELVQTVLVIIAVVLSVISCTAILLMTCAHYRSHKNFLASYLGTGTEQEKLQKPVGDVVV</sequence>
<dbReference type="EMBL" id="CM041535">
    <property type="protein sequence ID" value="KAI3372657.1"/>
    <property type="molecule type" value="Genomic_DNA"/>
</dbReference>
<organism evidence="1 2">
    <name type="scientific">Scortum barcoo</name>
    <name type="common">barcoo grunter</name>
    <dbReference type="NCBI Taxonomy" id="214431"/>
    <lineage>
        <taxon>Eukaryota</taxon>
        <taxon>Metazoa</taxon>
        <taxon>Chordata</taxon>
        <taxon>Craniata</taxon>
        <taxon>Vertebrata</taxon>
        <taxon>Euteleostomi</taxon>
        <taxon>Actinopterygii</taxon>
        <taxon>Neopterygii</taxon>
        <taxon>Teleostei</taxon>
        <taxon>Neoteleostei</taxon>
        <taxon>Acanthomorphata</taxon>
        <taxon>Eupercaria</taxon>
        <taxon>Centrarchiformes</taxon>
        <taxon>Terapontoidei</taxon>
        <taxon>Terapontidae</taxon>
        <taxon>Scortum</taxon>
    </lineage>
</organism>
<evidence type="ECO:0000313" key="1">
    <source>
        <dbReference type="EMBL" id="KAI3372657.1"/>
    </source>
</evidence>
<keyword evidence="2" id="KW-1185">Reference proteome</keyword>
<reference evidence="1" key="1">
    <citation type="submission" date="2022-04" db="EMBL/GenBank/DDBJ databases">
        <title>Jade perch genome.</title>
        <authorList>
            <person name="Chao B."/>
        </authorList>
    </citation>
    <scope>NUCLEOTIDE SEQUENCE</scope>
    <source>
        <strain evidence="1">CB-2022</strain>
    </source>
</reference>
<gene>
    <name evidence="1" type="ORF">L3Q82_023129</name>
</gene>
<accession>A0ACB8WXF8</accession>